<dbReference type="Proteomes" id="UP000437065">
    <property type="component" value="Unassembled WGS sequence"/>
</dbReference>
<feature type="transmembrane region" description="Helical" evidence="1">
    <location>
        <begin position="84"/>
        <end position="106"/>
    </location>
</feature>
<dbReference type="EMBL" id="WUUS01000001">
    <property type="protein sequence ID" value="MXR39956.1"/>
    <property type="molecule type" value="Genomic_DNA"/>
</dbReference>
<comment type="caution">
    <text evidence="2">The sequence shown here is derived from an EMBL/GenBank/DDBJ whole genome shotgun (WGS) entry which is preliminary data.</text>
</comment>
<gene>
    <name evidence="2" type="ORF">GRX01_01090</name>
</gene>
<evidence type="ECO:0000313" key="3">
    <source>
        <dbReference type="Proteomes" id="UP000437065"/>
    </source>
</evidence>
<organism evidence="2 3">
    <name type="scientific">Halobaculum saliterrae</name>
    <dbReference type="NCBI Taxonomy" id="2073113"/>
    <lineage>
        <taxon>Archaea</taxon>
        <taxon>Methanobacteriati</taxon>
        <taxon>Methanobacteriota</taxon>
        <taxon>Stenosarchaea group</taxon>
        <taxon>Halobacteria</taxon>
        <taxon>Halobacteriales</taxon>
        <taxon>Haloferacaceae</taxon>
        <taxon>Halobaculum</taxon>
    </lineage>
</organism>
<evidence type="ECO:0000256" key="1">
    <source>
        <dbReference type="SAM" id="Phobius"/>
    </source>
</evidence>
<evidence type="ECO:0000313" key="2">
    <source>
        <dbReference type="EMBL" id="MXR39956.1"/>
    </source>
</evidence>
<proteinExistence type="predicted"/>
<keyword evidence="1" id="KW-0472">Membrane</keyword>
<dbReference type="RefSeq" id="WP_201289488.1">
    <property type="nucleotide sequence ID" value="NZ_WUUS01000001.1"/>
</dbReference>
<feature type="transmembrane region" description="Helical" evidence="1">
    <location>
        <begin position="47"/>
        <end position="72"/>
    </location>
</feature>
<protein>
    <submittedName>
        <fullName evidence="2">Uncharacterized protein</fullName>
    </submittedName>
</protein>
<dbReference type="AlphaFoldDB" id="A0A6B0SQX8"/>
<reference evidence="2 3" key="1">
    <citation type="submission" date="2019-12" db="EMBL/GenBank/DDBJ databases">
        <title>Isolation and characterization of three novel carbon monoxide-oxidizing members of Halobacteria from salione crusts and soils.</title>
        <authorList>
            <person name="Myers M.R."/>
            <person name="King G.M."/>
        </authorList>
    </citation>
    <scope>NUCLEOTIDE SEQUENCE [LARGE SCALE GENOMIC DNA]</scope>
    <source>
        <strain evidence="2 3">WSA2</strain>
    </source>
</reference>
<accession>A0A6B0SQX8</accession>
<keyword evidence="1" id="KW-0812">Transmembrane</keyword>
<keyword evidence="3" id="KW-1185">Reference proteome</keyword>
<feature type="transmembrane region" description="Helical" evidence="1">
    <location>
        <begin position="15"/>
        <end position="35"/>
    </location>
</feature>
<keyword evidence="1" id="KW-1133">Transmembrane helix</keyword>
<sequence length="153" mass="14537">MPSTTRGYGRLDRQIVLALAAGVVAGLFAVGQGLATTLIDLSRDTVWLLTAAAALSALASAVAGGAAGYAAGMGDTGTGTVLRTAAVFAGVAVLAFAGATVAFGLLGSDTTTGPPLVAAAGVAERTVPFVAGGVAGAALSLARGASYSAADPN</sequence>
<name>A0A6B0SQX8_9EURY</name>